<name>A0A1G8LM23_9CLOT</name>
<reference evidence="1 2" key="1">
    <citation type="submission" date="2016-10" db="EMBL/GenBank/DDBJ databases">
        <authorList>
            <person name="de Groot N.N."/>
        </authorList>
    </citation>
    <scope>NUCLEOTIDE SEQUENCE [LARGE SCALE GENOMIC DNA]</scope>
    <source>
        <strain evidence="1 2">CGMCC 1.5058</strain>
    </source>
</reference>
<protein>
    <submittedName>
        <fullName evidence="1">Thioredoxin-like [2Fe-2S] ferredoxin</fullName>
    </submittedName>
</protein>
<dbReference type="AlphaFoldDB" id="A0A1G8LM23"/>
<dbReference type="Proteomes" id="UP000183255">
    <property type="component" value="Unassembled WGS sequence"/>
</dbReference>
<dbReference type="Gene3D" id="3.40.30.10">
    <property type="entry name" value="Glutaredoxin"/>
    <property type="match status" value="1"/>
</dbReference>
<accession>A0A1G8LM23</accession>
<evidence type="ECO:0000313" key="2">
    <source>
        <dbReference type="Proteomes" id="UP000183255"/>
    </source>
</evidence>
<proteinExistence type="predicted"/>
<dbReference type="Pfam" id="PF01257">
    <property type="entry name" value="2Fe-2S_thioredx"/>
    <property type="match status" value="1"/>
</dbReference>
<dbReference type="EMBL" id="FNDZ01000003">
    <property type="protein sequence ID" value="SDI56728.1"/>
    <property type="molecule type" value="Genomic_DNA"/>
</dbReference>
<sequence length="91" mass="9890">MKVKVCVGSNCTLLGAMNILDQIEDLKEIISEHPESYQNESMEVEAVKCVGICKGTTEPVAPVVVLDGEIILQASGQVVMEKIMDKLRIEG</sequence>
<evidence type="ECO:0000313" key="1">
    <source>
        <dbReference type="EMBL" id="SDI56728.1"/>
    </source>
</evidence>
<dbReference type="InterPro" id="IPR036249">
    <property type="entry name" value="Thioredoxin-like_sf"/>
</dbReference>
<organism evidence="1 2">
    <name type="scientific">Proteiniclasticum ruminis</name>
    <dbReference type="NCBI Taxonomy" id="398199"/>
    <lineage>
        <taxon>Bacteria</taxon>
        <taxon>Bacillati</taxon>
        <taxon>Bacillota</taxon>
        <taxon>Clostridia</taxon>
        <taxon>Eubacteriales</taxon>
        <taxon>Clostridiaceae</taxon>
        <taxon>Proteiniclasticum</taxon>
    </lineage>
</organism>
<gene>
    <name evidence="1" type="ORF">SAMN05421804_103122</name>
</gene>
<dbReference type="RefSeq" id="WP_031575313.1">
    <property type="nucleotide sequence ID" value="NZ_DAMANS010000025.1"/>
</dbReference>
<dbReference type="SUPFAM" id="SSF52833">
    <property type="entry name" value="Thioredoxin-like"/>
    <property type="match status" value="1"/>
</dbReference>